<dbReference type="InterPro" id="IPR024746">
    <property type="entry name" value="Glyco_hydro_100"/>
</dbReference>
<dbReference type="GO" id="GO:0005975">
    <property type="term" value="P:carbohydrate metabolic process"/>
    <property type="evidence" value="ECO:0007669"/>
    <property type="project" value="InterPro"/>
</dbReference>
<evidence type="ECO:0000256" key="4">
    <source>
        <dbReference type="ARBA" id="ARBA00022801"/>
    </source>
</evidence>
<dbReference type="Gene3D" id="1.50.10.10">
    <property type="match status" value="1"/>
</dbReference>
<dbReference type="InterPro" id="IPR012341">
    <property type="entry name" value="6hp_glycosidase-like_sf"/>
</dbReference>
<dbReference type="EC" id="3.2.1.26" evidence="3"/>
<evidence type="ECO:0000256" key="1">
    <source>
        <dbReference type="ARBA" id="ARBA00000094"/>
    </source>
</evidence>
<dbReference type="SUPFAM" id="SSF48208">
    <property type="entry name" value="Six-hairpin glycosidases"/>
    <property type="match status" value="1"/>
</dbReference>
<proteinExistence type="inferred from homology"/>
<dbReference type="GO" id="GO:0004564">
    <property type="term" value="F:beta-fructofuranosidase activity"/>
    <property type="evidence" value="ECO:0007669"/>
    <property type="project" value="UniProtKB-EC"/>
</dbReference>
<comment type="caution">
    <text evidence="7">The sequence shown here is derived from an EMBL/GenBank/DDBJ whole genome shotgun (WGS) entry which is preliminary data.</text>
</comment>
<dbReference type="AlphaFoldDB" id="A0A5S5CGS8"/>
<dbReference type="PANTHER" id="PTHR34987">
    <property type="entry name" value="C, PUTATIVE (AFU_ORTHOLOGUE AFUA_3G02880)-RELATED"/>
    <property type="match status" value="1"/>
</dbReference>
<name>A0A5S5CGS8_9BACL</name>
<evidence type="ECO:0000256" key="6">
    <source>
        <dbReference type="ARBA" id="ARBA00023295"/>
    </source>
</evidence>
<evidence type="ECO:0000256" key="3">
    <source>
        <dbReference type="ARBA" id="ARBA00012758"/>
    </source>
</evidence>
<keyword evidence="5" id="KW-0119">Carbohydrate metabolism</keyword>
<sequence length="414" mass="47439">MSVIEEAYRQSICVAERCMHAMGAKASALSEGYPQVFARDSIITLLGASLVDRPAFKDAFQATLETLAGYQTKLGMIPLSVDVEKPRMEANQGAVDSNLWYVIGHRVCYERYRDIDFLRKHLASIKQAMLWLDYQDSNNCGLLEVQEAADWGDLYANRGNILYDNVLYYQALLEYAAILELCGENGDERLRQAEDVHRKLNMLLWPGDVEEKTRLIRDNGYCPEWLRVIRMSGETYWFGKFYLPYASFRDFGYHCDALGNSMAILFGVADEAKAETILDHFIQTGMNRPYPIMANYPPTMPGDKDWREYYRNAHLNLPYQYHNGGIWPFIGGFYVAALVKAGRREFAIEELENLAKANKMGKRLEWEFNEWLNGRSGMPSGMAYQAWSAGMYIYAYHSVMNESTDAVMLGRARI</sequence>
<evidence type="ECO:0000256" key="5">
    <source>
        <dbReference type="ARBA" id="ARBA00023277"/>
    </source>
</evidence>
<comment type="catalytic activity">
    <reaction evidence="1">
        <text>Hydrolysis of terminal non-reducing beta-D-fructofuranoside residues in beta-D-fructofuranosides.</text>
        <dbReference type="EC" id="3.2.1.26"/>
    </reaction>
</comment>
<evidence type="ECO:0000256" key="2">
    <source>
        <dbReference type="ARBA" id="ARBA00007671"/>
    </source>
</evidence>
<dbReference type="InterPro" id="IPR008928">
    <property type="entry name" value="6-hairpin_glycosidase_sf"/>
</dbReference>
<gene>
    <name evidence="7" type="ORF">BCM02_10185</name>
</gene>
<dbReference type="OrthoDB" id="9763537at2"/>
<keyword evidence="4" id="KW-0378">Hydrolase</keyword>
<dbReference type="Pfam" id="PF12899">
    <property type="entry name" value="Glyco_hydro_100"/>
    <property type="match status" value="1"/>
</dbReference>
<keyword evidence="6" id="KW-0326">Glycosidase</keyword>
<organism evidence="7 8">
    <name type="scientific">Paenibacillus methanolicus</name>
    <dbReference type="NCBI Taxonomy" id="582686"/>
    <lineage>
        <taxon>Bacteria</taxon>
        <taxon>Bacillati</taxon>
        <taxon>Bacillota</taxon>
        <taxon>Bacilli</taxon>
        <taxon>Bacillales</taxon>
        <taxon>Paenibacillaceae</taxon>
        <taxon>Paenibacillus</taxon>
    </lineage>
</organism>
<dbReference type="Proteomes" id="UP000323257">
    <property type="component" value="Unassembled WGS sequence"/>
</dbReference>
<dbReference type="PANTHER" id="PTHR34987:SF4">
    <property type="entry name" value="ALPHA-L-RHAMNOSIDASE C-TERMINAL DOMAIN-CONTAINING PROTEIN"/>
    <property type="match status" value="1"/>
</dbReference>
<evidence type="ECO:0000313" key="7">
    <source>
        <dbReference type="EMBL" id="TYP78970.1"/>
    </source>
</evidence>
<evidence type="ECO:0000313" key="8">
    <source>
        <dbReference type="Proteomes" id="UP000323257"/>
    </source>
</evidence>
<accession>A0A5S5CGS8</accession>
<dbReference type="EMBL" id="VNHS01000001">
    <property type="protein sequence ID" value="TYP78970.1"/>
    <property type="molecule type" value="Genomic_DNA"/>
</dbReference>
<dbReference type="GO" id="GO:0033926">
    <property type="term" value="F:endo-alpha-N-acetylgalactosaminidase activity"/>
    <property type="evidence" value="ECO:0007669"/>
    <property type="project" value="InterPro"/>
</dbReference>
<protein>
    <recommendedName>
        <fullName evidence="3">beta-fructofuranosidase</fullName>
        <ecNumber evidence="3">3.2.1.26</ecNumber>
    </recommendedName>
</protein>
<dbReference type="RefSeq" id="WP_148927088.1">
    <property type="nucleotide sequence ID" value="NZ_VNHS01000001.1"/>
</dbReference>
<reference evidence="7 8" key="1">
    <citation type="submission" date="2019-07" db="EMBL/GenBank/DDBJ databases">
        <title>Genomic Encyclopedia of Type Strains, Phase III (KMG-III): the genomes of soil and plant-associated and newly described type strains.</title>
        <authorList>
            <person name="Whitman W."/>
        </authorList>
    </citation>
    <scope>NUCLEOTIDE SEQUENCE [LARGE SCALE GENOMIC DNA]</scope>
    <source>
        <strain evidence="7 8">BL24</strain>
    </source>
</reference>
<comment type="similarity">
    <text evidence="2">Belongs to the glycosyl hydrolase 100 family.</text>
</comment>
<keyword evidence="8" id="KW-1185">Reference proteome</keyword>